<dbReference type="CDD" id="cd17242">
    <property type="entry name" value="MobM_relaxase"/>
    <property type="match status" value="1"/>
</dbReference>
<feature type="coiled-coil region" evidence="1">
    <location>
        <begin position="233"/>
        <end position="349"/>
    </location>
</feature>
<reference evidence="3" key="1">
    <citation type="submission" date="2016-04" db="EMBL/GenBank/DDBJ databases">
        <authorList>
            <person name="Evans L.H."/>
            <person name="Alamgir A."/>
            <person name="Owens N."/>
            <person name="Weber N.D."/>
            <person name="Virtaneva K."/>
            <person name="Barbian K."/>
            <person name="Babar A."/>
            <person name="Rosenke K."/>
        </authorList>
    </citation>
    <scope>NUCLEOTIDE SEQUENCE</scope>
    <source>
        <strain evidence="3">86-1</strain>
    </source>
</reference>
<dbReference type="InterPro" id="IPR001668">
    <property type="entry name" value="Mob_Pre"/>
</dbReference>
<evidence type="ECO:0000313" key="3">
    <source>
        <dbReference type="EMBL" id="SBW03074.1"/>
    </source>
</evidence>
<keyword evidence="1" id="KW-0175">Coiled coil</keyword>
<evidence type="ECO:0000256" key="1">
    <source>
        <dbReference type="SAM" id="Coils"/>
    </source>
</evidence>
<dbReference type="NCBIfam" id="NF041497">
    <property type="entry name" value="MobV"/>
    <property type="match status" value="1"/>
</dbReference>
<organism evidence="3">
    <name type="scientific">uncultured Dysgonomonas sp</name>
    <dbReference type="NCBI Taxonomy" id="206096"/>
    <lineage>
        <taxon>Bacteria</taxon>
        <taxon>Pseudomonadati</taxon>
        <taxon>Bacteroidota</taxon>
        <taxon>Bacteroidia</taxon>
        <taxon>Bacteroidales</taxon>
        <taxon>Dysgonomonadaceae</taxon>
        <taxon>Dysgonomonas</taxon>
        <taxon>environmental samples</taxon>
    </lineage>
</organism>
<name>A0A212JUD7_9BACT</name>
<evidence type="ECO:0008006" key="4">
    <source>
        <dbReference type="Google" id="ProtNLM"/>
    </source>
</evidence>
<dbReference type="EMBL" id="FLUM01000003">
    <property type="protein sequence ID" value="SBW03074.1"/>
    <property type="molecule type" value="Genomic_DNA"/>
</dbReference>
<dbReference type="GO" id="GO:0006310">
    <property type="term" value="P:DNA recombination"/>
    <property type="evidence" value="ECO:0007669"/>
    <property type="project" value="InterPro"/>
</dbReference>
<proteinExistence type="predicted"/>
<dbReference type="Gene3D" id="3.30.930.30">
    <property type="match status" value="1"/>
</dbReference>
<gene>
    <name evidence="3" type="ORF">KL86DYS1_30479</name>
</gene>
<feature type="region of interest" description="Disordered" evidence="2">
    <location>
        <begin position="140"/>
        <end position="168"/>
    </location>
</feature>
<dbReference type="Pfam" id="PF01076">
    <property type="entry name" value="Mob_Pre"/>
    <property type="match status" value="1"/>
</dbReference>
<dbReference type="RefSeq" id="WP_296942352.1">
    <property type="nucleotide sequence ID" value="NZ_LT599032.1"/>
</dbReference>
<dbReference type="GO" id="GO:0003677">
    <property type="term" value="F:DNA binding"/>
    <property type="evidence" value="ECO:0007669"/>
    <property type="project" value="InterPro"/>
</dbReference>
<sequence length="472" mass="54603">MGYVVLHLDKSPGNEAAMTDHIKRNVIPSNADPTRTHLNRELVELPDEVADRTEAIRHRIETAGLKRKVGKNQVQVIRIMLSGSQEDMQRIESEGRLDEWCRDNIDWLKKTYGEENLVAATLHMDETTPHIHASVVPIVQGERRKKKTNKERPEQPTKKKYRKKDANQPRLCADDVMARDKLTAYQDGYAEAMAKYDLQRGIKGSDARHITLTEFYREQSLKCENIQENIGLLLAMEDAKRLSIEQLKQQEQEAKEQYEQADKLKVQKELDLKDTEDTLNQVKGQLKTEELKSKAADVGSTIMEGIGSLVGTSKVKRQQQEIEALKTDKDHLTKEVNKLTHDMQTIQKEHQTIVDKLKDELAKIHDLFPKVKELLRIENLCNHLGFSDELTKMILDMKPVGFKGKLYSAEYKRNFETERSIAEIKPHPTEKDRLQLTIDEVSDTNWFRQKYREFQQSIGININQKTNTRKLN</sequence>
<evidence type="ECO:0000256" key="2">
    <source>
        <dbReference type="SAM" id="MobiDB-lite"/>
    </source>
</evidence>
<protein>
    <recommendedName>
        <fullName evidence="4">Plasmid recombination enzyme</fullName>
    </recommendedName>
</protein>
<accession>A0A212JUD7</accession>
<dbReference type="AlphaFoldDB" id="A0A212JUD7"/>